<comment type="subcellular location">
    <subcellularLocation>
        <location evidence="1 8">Cell membrane</location>
        <topology evidence="1 8">Multi-pass membrane protein</topology>
    </subcellularLocation>
</comment>
<evidence type="ECO:0000256" key="3">
    <source>
        <dbReference type="ARBA" id="ARBA00022448"/>
    </source>
</evidence>
<evidence type="ECO:0000256" key="2">
    <source>
        <dbReference type="ARBA" id="ARBA00007069"/>
    </source>
</evidence>
<gene>
    <name evidence="10" type="ORF">AL072_26465</name>
</gene>
<accession>A0AAC9EYF3</accession>
<evidence type="ECO:0000256" key="8">
    <source>
        <dbReference type="RuleBase" id="RU363032"/>
    </source>
</evidence>
<dbReference type="GO" id="GO:0005886">
    <property type="term" value="C:plasma membrane"/>
    <property type="evidence" value="ECO:0007669"/>
    <property type="project" value="UniProtKB-SubCell"/>
</dbReference>
<dbReference type="KEGG" id="ati:AL072_26465"/>
<dbReference type="SUPFAM" id="SSF161098">
    <property type="entry name" value="MetI-like"/>
    <property type="match status" value="1"/>
</dbReference>
<evidence type="ECO:0000313" key="10">
    <source>
        <dbReference type="EMBL" id="ALG74559.1"/>
    </source>
</evidence>
<evidence type="ECO:0000256" key="5">
    <source>
        <dbReference type="ARBA" id="ARBA00022692"/>
    </source>
</evidence>
<feature type="transmembrane region" description="Helical" evidence="8">
    <location>
        <begin position="216"/>
        <end position="239"/>
    </location>
</feature>
<keyword evidence="11" id="KW-1185">Reference proteome</keyword>
<keyword evidence="4" id="KW-1003">Cell membrane</keyword>
<dbReference type="GO" id="GO:0055085">
    <property type="term" value="P:transmembrane transport"/>
    <property type="evidence" value="ECO:0007669"/>
    <property type="project" value="InterPro"/>
</dbReference>
<feature type="transmembrane region" description="Helical" evidence="8">
    <location>
        <begin position="14"/>
        <end position="40"/>
    </location>
</feature>
<protein>
    <submittedName>
        <fullName evidence="10">ABC transporter permease</fullName>
    </submittedName>
</protein>
<feature type="transmembrane region" description="Helical" evidence="8">
    <location>
        <begin position="162"/>
        <end position="183"/>
    </location>
</feature>
<evidence type="ECO:0000256" key="1">
    <source>
        <dbReference type="ARBA" id="ARBA00004651"/>
    </source>
</evidence>
<dbReference type="CDD" id="cd06261">
    <property type="entry name" value="TM_PBP2"/>
    <property type="match status" value="1"/>
</dbReference>
<evidence type="ECO:0000256" key="6">
    <source>
        <dbReference type="ARBA" id="ARBA00022989"/>
    </source>
</evidence>
<sequence>MIALLPRVDRDRRVALLLSGPAGLILLALFALPLALLFAVSLQAPPGGPPGGGPGLSLAAYERLLTTPHHLGAVWNSLKLSLAVTIITLLVGYPASFAIARAKGGWRSLMLGCLFLPLAASVIVKAFAWTILLRSSGVINTVLLGLGIVDAPVRMIFTETALIVGAVNVFLPFMILPVFAVVAQLDPRLSEAAATLGANPVAGFLKVTLPVTMPGIVAGVALVSSLSVSAYVVPTLLIGERYPTLASTIAKAYLLSREPAFGAAAGVVLLVIAVAIVVLSSRVSGRVGREGRA</sequence>
<keyword evidence="3 8" id="KW-0813">Transport</keyword>
<feature type="transmembrane region" description="Helical" evidence="8">
    <location>
        <begin position="111"/>
        <end position="132"/>
    </location>
</feature>
<feature type="transmembrane region" description="Helical" evidence="8">
    <location>
        <begin position="260"/>
        <end position="279"/>
    </location>
</feature>
<dbReference type="InterPro" id="IPR000515">
    <property type="entry name" value="MetI-like"/>
</dbReference>
<dbReference type="Pfam" id="PF00528">
    <property type="entry name" value="BPD_transp_1"/>
    <property type="match status" value="1"/>
</dbReference>
<evidence type="ECO:0000256" key="4">
    <source>
        <dbReference type="ARBA" id="ARBA00022475"/>
    </source>
</evidence>
<keyword evidence="7 8" id="KW-0472">Membrane</keyword>
<reference evidence="10 11" key="2">
    <citation type="journal article" date="2016" name="Genome Announc.">
        <title>Complete Genome Sequence of a Strain of Azospirillum thiophilum Isolated from a Sulfide Spring.</title>
        <authorList>
            <person name="Fomenkov A."/>
            <person name="Vincze T."/>
            <person name="Grabovich M."/>
            <person name="Anton B.P."/>
            <person name="Dubinina G."/>
            <person name="Orlova M."/>
            <person name="Belousova E."/>
            <person name="Roberts R.J."/>
        </authorList>
    </citation>
    <scope>NUCLEOTIDE SEQUENCE [LARGE SCALE GENOMIC DNA]</scope>
    <source>
        <strain evidence="10 11">BV-S</strain>
    </source>
</reference>
<dbReference type="Proteomes" id="UP000069935">
    <property type="component" value="Chromosome 5"/>
</dbReference>
<keyword evidence="5 8" id="KW-0812">Transmembrane</keyword>
<dbReference type="RefSeq" id="WP_045585783.1">
    <property type="nucleotide sequence ID" value="NZ_CP012405.1"/>
</dbReference>
<evidence type="ECO:0000256" key="7">
    <source>
        <dbReference type="ARBA" id="ARBA00023136"/>
    </source>
</evidence>
<dbReference type="PROSITE" id="PS50928">
    <property type="entry name" value="ABC_TM1"/>
    <property type="match status" value="1"/>
</dbReference>
<comment type="similarity">
    <text evidence="2">Belongs to the binding-protein-dependent transport system permease family. CysTW subfamily.</text>
</comment>
<feature type="transmembrane region" description="Helical" evidence="8">
    <location>
        <begin position="80"/>
        <end position="99"/>
    </location>
</feature>
<evidence type="ECO:0000313" key="11">
    <source>
        <dbReference type="Proteomes" id="UP000069935"/>
    </source>
</evidence>
<organism evidence="10 11">
    <name type="scientific">Azospirillum thiophilum</name>
    <dbReference type="NCBI Taxonomy" id="528244"/>
    <lineage>
        <taxon>Bacteria</taxon>
        <taxon>Pseudomonadati</taxon>
        <taxon>Pseudomonadota</taxon>
        <taxon>Alphaproteobacteria</taxon>
        <taxon>Rhodospirillales</taxon>
        <taxon>Azospirillaceae</taxon>
        <taxon>Azospirillum</taxon>
    </lineage>
</organism>
<dbReference type="InterPro" id="IPR035906">
    <property type="entry name" value="MetI-like_sf"/>
</dbReference>
<reference evidence="11" key="1">
    <citation type="submission" date="2015-08" db="EMBL/GenBank/DDBJ databases">
        <title>Complete Genome Sequence of Azospirillum thiophilum BV-S.</title>
        <authorList>
            <person name="Fomenkov A."/>
            <person name="Vincze T."/>
            <person name="Grabovich M."/>
            <person name="Dubinina G."/>
            <person name="Orlova M."/>
            <person name="Belousova E."/>
            <person name="Roberts R.J."/>
        </authorList>
    </citation>
    <scope>NUCLEOTIDE SEQUENCE [LARGE SCALE GENOMIC DNA]</scope>
    <source>
        <strain evidence="11">BV-S</strain>
    </source>
</reference>
<proteinExistence type="inferred from homology"/>
<dbReference type="EMBL" id="CP012405">
    <property type="protein sequence ID" value="ALG74559.1"/>
    <property type="molecule type" value="Genomic_DNA"/>
</dbReference>
<evidence type="ECO:0000259" key="9">
    <source>
        <dbReference type="PROSITE" id="PS50928"/>
    </source>
</evidence>
<dbReference type="AlphaFoldDB" id="A0AAC9EYF3"/>
<dbReference type="Gene3D" id="1.10.3720.10">
    <property type="entry name" value="MetI-like"/>
    <property type="match status" value="1"/>
</dbReference>
<feature type="domain" description="ABC transmembrane type-1" evidence="9">
    <location>
        <begin position="74"/>
        <end position="280"/>
    </location>
</feature>
<keyword evidence="6 8" id="KW-1133">Transmembrane helix</keyword>
<name>A0AAC9EYF3_9PROT</name>
<dbReference type="PANTHER" id="PTHR42929:SF5">
    <property type="entry name" value="ABC TRANSPORTER PERMEASE PROTEIN"/>
    <property type="match status" value="1"/>
</dbReference>
<dbReference type="PANTHER" id="PTHR42929">
    <property type="entry name" value="INNER MEMBRANE ABC TRANSPORTER PERMEASE PROTEIN YDCU-RELATED-RELATED"/>
    <property type="match status" value="1"/>
</dbReference>